<dbReference type="InterPro" id="IPR006575">
    <property type="entry name" value="RWD_dom"/>
</dbReference>
<dbReference type="Pfam" id="PF16543">
    <property type="entry name" value="DFRP_C"/>
    <property type="match status" value="1"/>
</dbReference>
<dbReference type="Gene3D" id="6.20.400.10">
    <property type="match status" value="1"/>
</dbReference>
<dbReference type="SMART" id="SM00591">
    <property type="entry name" value="RWD"/>
    <property type="match status" value="1"/>
</dbReference>
<organism evidence="4">
    <name type="scientific">Pseudodiaptomus poplesia</name>
    <dbReference type="NCBI Taxonomy" id="213370"/>
    <lineage>
        <taxon>Eukaryota</taxon>
        <taxon>Metazoa</taxon>
        <taxon>Ecdysozoa</taxon>
        <taxon>Arthropoda</taxon>
        <taxon>Crustacea</taxon>
        <taxon>Multicrustacea</taxon>
        <taxon>Hexanauplia</taxon>
        <taxon>Copepoda</taxon>
        <taxon>Calanoida</taxon>
        <taxon>Pseudodiaptomidae</taxon>
        <taxon>Pseudodiaptomus</taxon>
    </lineage>
</organism>
<evidence type="ECO:0000256" key="2">
    <source>
        <dbReference type="SAM" id="MobiDB-lite"/>
    </source>
</evidence>
<evidence type="ECO:0000313" key="4">
    <source>
        <dbReference type="EMBL" id="ALS04740.1"/>
    </source>
</evidence>
<reference evidence="4" key="1">
    <citation type="journal article" date="2015" name="Sci. Rep.">
        <title>Spliced leader RNA trans-splicing discovered in copepods.</title>
        <authorList>
            <person name="Yang F."/>
            <person name="Xu D."/>
            <person name="Zhuang Y."/>
            <person name="Yi X."/>
            <person name="Huang Y."/>
            <person name="Chen H."/>
            <person name="Lin S."/>
            <person name="Campbell D.A."/>
            <person name="Sturm N.R."/>
            <person name="Liu G."/>
            <person name="Zhang H."/>
        </authorList>
    </citation>
    <scope>NUCLEOTIDE SEQUENCE</scope>
</reference>
<protein>
    <submittedName>
        <fullName evidence="4">RWD domain-containing protein 1</fullName>
    </submittedName>
</protein>
<dbReference type="PANTHER" id="PTHR12292">
    <property type="entry name" value="RWD DOMAIN-CONTAINING PROTEIN"/>
    <property type="match status" value="1"/>
</dbReference>
<dbReference type="FunFam" id="3.10.110.10:FF:000075">
    <property type="entry name" value="RWD domain-containing protein (Gir2)"/>
    <property type="match status" value="1"/>
</dbReference>
<dbReference type="InterPro" id="IPR032378">
    <property type="entry name" value="ZC3H15/TMA46_C"/>
</dbReference>
<dbReference type="EMBL" id="KT754906">
    <property type="protein sequence ID" value="ALS04740.1"/>
    <property type="molecule type" value="mRNA"/>
</dbReference>
<dbReference type="PROSITE" id="PS50908">
    <property type="entry name" value="RWD"/>
    <property type="match status" value="1"/>
</dbReference>
<dbReference type="SUPFAM" id="SSF54495">
    <property type="entry name" value="UBC-like"/>
    <property type="match status" value="1"/>
</dbReference>
<accession>A0A0U2THF3</accession>
<feature type="domain" description="RWD" evidence="3">
    <location>
        <begin position="10"/>
        <end position="118"/>
    </location>
</feature>
<evidence type="ECO:0000259" key="3">
    <source>
        <dbReference type="PROSITE" id="PS50908"/>
    </source>
</evidence>
<dbReference type="Gene3D" id="3.10.110.10">
    <property type="entry name" value="Ubiquitin Conjugating Enzyme"/>
    <property type="match status" value="1"/>
</dbReference>
<evidence type="ECO:0000256" key="1">
    <source>
        <dbReference type="SAM" id="Coils"/>
    </source>
</evidence>
<sequence>MTDYKQDQQDELEALESIYSEEIDIIGDSPHRFTIPIKTEDFDPDEDENPGRMVLVKFELTPTYPAEPPIIEMEEEENMEEELLDELKAFMESQVEENLGMAMIFTLVTAAIEWLGEKHDTLKREAEEAAKRKQELEEEEERKKLEGTKVTIESFLAWKAEFDREQLEKKISKEKSSKDKLSGKELFRQDKTLNDSDIKFLANTGDVAVTVDESLFEDLDDLDLEDEEESDDPGWKPGDDSD</sequence>
<dbReference type="InterPro" id="IPR040213">
    <property type="entry name" value="GIR2-like"/>
</dbReference>
<feature type="coiled-coil region" evidence="1">
    <location>
        <begin position="73"/>
        <end position="184"/>
    </location>
</feature>
<keyword evidence="1" id="KW-0175">Coiled coil</keyword>
<dbReference type="AlphaFoldDB" id="A0A0U2THF3"/>
<feature type="region of interest" description="Disordered" evidence="2">
    <location>
        <begin position="218"/>
        <end position="242"/>
    </location>
</feature>
<feature type="compositionally biased region" description="Basic and acidic residues" evidence="2">
    <location>
        <begin position="233"/>
        <end position="242"/>
    </location>
</feature>
<dbReference type="InterPro" id="IPR016135">
    <property type="entry name" value="UBQ-conjugating_enzyme/RWD"/>
</dbReference>
<dbReference type="Pfam" id="PF05773">
    <property type="entry name" value="RWD"/>
    <property type="match status" value="1"/>
</dbReference>
<proteinExistence type="evidence at transcript level"/>
<name>A0A0U2THF3_9MAXI</name>
<feature type="compositionally biased region" description="Acidic residues" evidence="2">
    <location>
        <begin position="218"/>
        <end position="232"/>
    </location>
</feature>